<evidence type="ECO:0000313" key="3">
    <source>
        <dbReference type="EMBL" id="PVX60078.1"/>
    </source>
</evidence>
<evidence type="ECO:0000313" key="4">
    <source>
        <dbReference type="Proteomes" id="UP000245712"/>
    </source>
</evidence>
<accession>A0ABX5KBR6</accession>
<reference evidence="3 4" key="1">
    <citation type="submission" date="2018-05" db="EMBL/GenBank/DDBJ databases">
        <title>Genomic Encyclopedia of Type Strains, Phase IV (KMG-V): Genome sequencing to study the core and pangenomes of soil and plant-associated prokaryotes.</title>
        <authorList>
            <person name="Whitman W."/>
        </authorList>
    </citation>
    <scope>NUCLEOTIDE SEQUENCE [LARGE SCALE GENOMIC DNA]</scope>
    <source>
        <strain evidence="3 4">SCZa-39</strain>
    </source>
</reference>
<feature type="region of interest" description="Disordered" evidence="1">
    <location>
        <begin position="1"/>
        <end position="24"/>
    </location>
</feature>
<sequence length="103" mass="11199">MQTFSEALTTHGANAPSPLPPPMSGEARERLIVWMRQKMARAGITLEALEHALMADTRAALAVQYRDAYGNTWDGAGATPPWLNRAVAAGQSIEHFRCAGETY</sequence>
<dbReference type="SUPFAM" id="SSF81273">
    <property type="entry name" value="H-NS histone-like proteins"/>
    <property type="match status" value="1"/>
</dbReference>
<proteinExistence type="predicted"/>
<dbReference type="Pfam" id="PF00816">
    <property type="entry name" value="Histone_HNS"/>
    <property type="match status" value="1"/>
</dbReference>
<evidence type="ECO:0000259" key="2">
    <source>
        <dbReference type="Pfam" id="PF00816"/>
    </source>
</evidence>
<gene>
    <name evidence="3" type="ORF">C7402_14728</name>
</gene>
<dbReference type="InterPro" id="IPR027444">
    <property type="entry name" value="H-NS_C_dom"/>
</dbReference>
<dbReference type="Gene3D" id="4.10.430.10">
    <property type="entry name" value="Histone-like protein H-NS, C-terminal domain"/>
    <property type="match status" value="1"/>
</dbReference>
<dbReference type="InterPro" id="IPR037150">
    <property type="entry name" value="H-NS_C_dom_sf"/>
</dbReference>
<organism evidence="3 4">
    <name type="scientific">Paraburkholderia unamae</name>
    <dbReference type="NCBI Taxonomy" id="219649"/>
    <lineage>
        <taxon>Bacteria</taxon>
        <taxon>Pseudomonadati</taxon>
        <taxon>Pseudomonadota</taxon>
        <taxon>Betaproteobacteria</taxon>
        <taxon>Burkholderiales</taxon>
        <taxon>Burkholderiaceae</taxon>
        <taxon>Paraburkholderia</taxon>
    </lineage>
</organism>
<feature type="domain" description="DNA-binding protein H-NS-like C-terminal" evidence="2">
    <location>
        <begin position="64"/>
        <end position="97"/>
    </location>
</feature>
<protein>
    <submittedName>
        <fullName evidence="3">DNA-binding protein H-NS</fullName>
    </submittedName>
</protein>
<name>A0ABX5KBR6_9BURK</name>
<dbReference type="Proteomes" id="UP000245712">
    <property type="component" value="Unassembled WGS sequence"/>
</dbReference>
<keyword evidence="3" id="KW-0238">DNA-binding</keyword>
<feature type="compositionally biased region" description="Polar residues" evidence="1">
    <location>
        <begin position="1"/>
        <end position="12"/>
    </location>
</feature>
<dbReference type="EMBL" id="QEOB01000047">
    <property type="protein sequence ID" value="PVX60078.1"/>
    <property type="molecule type" value="Genomic_DNA"/>
</dbReference>
<comment type="caution">
    <text evidence="3">The sequence shown here is derived from an EMBL/GenBank/DDBJ whole genome shotgun (WGS) entry which is preliminary data.</text>
</comment>
<dbReference type="GO" id="GO:0003677">
    <property type="term" value="F:DNA binding"/>
    <property type="evidence" value="ECO:0007669"/>
    <property type="project" value="UniProtKB-KW"/>
</dbReference>
<evidence type="ECO:0000256" key="1">
    <source>
        <dbReference type="SAM" id="MobiDB-lite"/>
    </source>
</evidence>
<keyword evidence="4" id="KW-1185">Reference proteome</keyword>